<feature type="domain" description="HNH nuclease" evidence="1">
    <location>
        <begin position="5"/>
        <end position="55"/>
    </location>
</feature>
<evidence type="ECO:0000313" key="3">
    <source>
        <dbReference type="Proteomes" id="UP000027222"/>
    </source>
</evidence>
<gene>
    <name evidence="2" type="ORF">GALMADRAFT_1358553</name>
</gene>
<dbReference type="Proteomes" id="UP000027222">
    <property type="component" value="Unassembled WGS sequence"/>
</dbReference>
<accession>A0A067SHN1</accession>
<evidence type="ECO:0000313" key="2">
    <source>
        <dbReference type="EMBL" id="KDR67244.1"/>
    </source>
</evidence>
<dbReference type="Pfam" id="PF13391">
    <property type="entry name" value="HNH_2"/>
    <property type="match status" value="1"/>
</dbReference>
<reference evidence="3" key="1">
    <citation type="journal article" date="2014" name="Proc. Natl. Acad. Sci. U.S.A.">
        <title>Extensive sampling of basidiomycete genomes demonstrates inadequacy of the white-rot/brown-rot paradigm for wood decay fungi.</title>
        <authorList>
            <person name="Riley R."/>
            <person name="Salamov A.A."/>
            <person name="Brown D.W."/>
            <person name="Nagy L.G."/>
            <person name="Floudas D."/>
            <person name="Held B.W."/>
            <person name="Levasseur A."/>
            <person name="Lombard V."/>
            <person name="Morin E."/>
            <person name="Otillar R."/>
            <person name="Lindquist E.A."/>
            <person name="Sun H."/>
            <person name="LaButti K.M."/>
            <person name="Schmutz J."/>
            <person name="Jabbour D."/>
            <person name="Luo H."/>
            <person name="Baker S.E."/>
            <person name="Pisabarro A.G."/>
            <person name="Walton J.D."/>
            <person name="Blanchette R.A."/>
            <person name="Henrissat B."/>
            <person name="Martin F."/>
            <person name="Cullen D."/>
            <person name="Hibbett D.S."/>
            <person name="Grigoriev I.V."/>
        </authorList>
    </citation>
    <scope>NUCLEOTIDE SEQUENCE [LARGE SCALE GENOMIC DNA]</scope>
    <source>
        <strain evidence="3">CBS 339.88</strain>
    </source>
</reference>
<protein>
    <recommendedName>
        <fullName evidence="1">HNH nuclease domain-containing protein</fullName>
    </recommendedName>
</protein>
<keyword evidence="3" id="KW-1185">Reference proteome</keyword>
<dbReference type="OrthoDB" id="3269637at2759"/>
<name>A0A067SHN1_GALM3</name>
<dbReference type="AlphaFoldDB" id="A0A067SHN1"/>
<organism evidence="2 3">
    <name type="scientific">Galerina marginata (strain CBS 339.88)</name>
    <dbReference type="NCBI Taxonomy" id="685588"/>
    <lineage>
        <taxon>Eukaryota</taxon>
        <taxon>Fungi</taxon>
        <taxon>Dikarya</taxon>
        <taxon>Basidiomycota</taxon>
        <taxon>Agaricomycotina</taxon>
        <taxon>Agaricomycetes</taxon>
        <taxon>Agaricomycetidae</taxon>
        <taxon>Agaricales</taxon>
        <taxon>Agaricineae</taxon>
        <taxon>Strophariaceae</taxon>
        <taxon>Galerina</taxon>
    </lineage>
</organism>
<dbReference type="HOGENOM" id="CLU_2097062_0_0_1"/>
<sequence>MQELLCDAAHLLARTKSDIYITTYTQRRSRDPTGGDIVQDINDVRNGLFLNRFTHAGSGKHVAFLPTPNFAMDTADVDPIAPPEEKRYTAHLFKPDVPPFYRRSRGTHFPYSNPDI</sequence>
<dbReference type="EMBL" id="KL142416">
    <property type="protein sequence ID" value="KDR67244.1"/>
    <property type="molecule type" value="Genomic_DNA"/>
</dbReference>
<proteinExistence type="predicted"/>
<evidence type="ECO:0000259" key="1">
    <source>
        <dbReference type="Pfam" id="PF13391"/>
    </source>
</evidence>
<dbReference type="InterPro" id="IPR003615">
    <property type="entry name" value="HNH_nuc"/>
</dbReference>